<dbReference type="SUPFAM" id="SSF56784">
    <property type="entry name" value="HAD-like"/>
    <property type="match status" value="1"/>
</dbReference>
<dbReference type="NCBIfam" id="TIGR01549">
    <property type="entry name" value="HAD-SF-IA-v1"/>
    <property type="match status" value="1"/>
</dbReference>
<dbReference type="Proteomes" id="UP001626537">
    <property type="component" value="Chromosome"/>
</dbReference>
<dbReference type="GO" id="GO:0016787">
    <property type="term" value="F:hydrolase activity"/>
    <property type="evidence" value="ECO:0007669"/>
    <property type="project" value="UniProtKB-KW"/>
</dbReference>
<dbReference type="InterPro" id="IPR036412">
    <property type="entry name" value="HAD-like_sf"/>
</dbReference>
<evidence type="ECO:0000256" key="4">
    <source>
        <dbReference type="ARBA" id="ARBA00023277"/>
    </source>
</evidence>
<evidence type="ECO:0000313" key="6">
    <source>
        <dbReference type="Proteomes" id="UP001626537"/>
    </source>
</evidence>
<name>A0ABZ0IA08_9GAMM</name>
<dbReference type="PANTHER" id="PTHR43434">
    <property type="entry name" value="PHOSPHOGLYCOLATE PHOSPHATASE"/>
    <property type="match status" value="1"/>
</dbReference>
<accession>A0ABZ0IA08</accession>
<proteinExistence type="predicted"/>
<dbReference type="Gene3D" id="3.40.50.1000">
    <property type="entry name" value="HAD superfamily/HAD-like"/>
    <property type="match status" value="1"/>
</dbReference>
<reference evidence="5 6" key="1">
    <citation type="submission" date="2023-10" db="EMBL/GenBank/DDBJ databases">
        <title>Two novel species belonging to the OM43/NOR5 clade.</title>
        <authorList>
            <person name="Park M."/>
        </authorList>
    </citation>
    <scope>NUCLEOTIDE SEQUENCE [LARGE SCALE GENOMIC DNA]</scope>
    <source>
        <strain evidence="5 6">IMCC43200</strain>
    </source>
</reference>
<keyword evidence="4" id="KW-0119">Carbohydrate metabolism</keyword>
<dbReference type="InterPro" id="IPR023198">
    <property type="entry name" value="PGP-like_dom2"/>
</dbReference>
<dbReference type="NCBIfam" id="TIGR01509">
    <property type="entry name" value="HAD-SF-IA-v3"/>
    <property type="match status" value="1"/>
</dbReference>
<evidence type="ECO:0000256" key="3">
    <source>
        <dbReference type="ARBA" id="ARBA00022842"/>
    </source>
</evidence>
<gene>
    <name evidence="5" type="ORF">R0135_06830</name>
</gene>
<dbReference type="Pfam" id="PF13419">
    <property type="entry name" value="HAD_2"/>
    <property type="match status" value="1"/>
</dbReference>
<dbReference type="PANTHER" id="PTHR43434:SF23">
    <property type="entry name" value="PHOSPHOGLYCOLATE PHOSPHATASE"/>
    <property type="match status" value="1"/>
</dbReference>
<dbReference type="Gene3D" id="1.10.150.240">
    <property type="entry name" value="Putative phosphatase, domain 2"/>
    <property type="match status" value="1"/>
</dbReference>
<protein>
    <submittedName>
        <fullName evidence="5">HAD-IA family hydrolase</fullName>
    </submittedName>
</protein>
<dbReference type="RefSeq" id="WP_407349886.1">
    <property type="nucleotide sequence ID" value="NZ_CP136864.1"/>
</dbReference>
<dbReference type="SFLD" id="SFLDG01135">
    <property type="entry name" value="C1.5.6:_HAD__Beta-PGM__Phospha"/>
    <property type="match status" value="1"/>
</dbReference>
<dbReference type="SFLD" id="SFLDG01129">
    <property type="entry name" value="C1.5:_HAD__Beta-PGM__Phosphata"/>
    <property type="match status" value="1"/>
</dbReference>
<dbReference type="InterPro" id="IPR050155">
    <property type="entry name" value="HAD-like_hydrolase_sf"/>
</dbReference>
<evidence type="ECO:0000256" key="1">
    <source>
        <dbReference type="ARBA" id="ARBA00022723"/>
    </source>
</evidence>
<dbReference type="EMBL" id="CP136864">
    <property type="protein sequence ID" value="WOJ95250.1"/>
    <property type="molecule type" value="Genomic_DNA"/>
</dbReference>
<keyword evidence="2 5" id="KW-0378">Hydrolase</keyword>
<evidence type="ECO:0000256" key="2">
    <source>
        <dbReference type="ARBA" id="ARBA00022801"/>
    </source>
</evidence>
<keyword evidence="1" id="KW-0479">Metal-binding</keyword>
<dbReference type="InterPro" id="IPR006439">
    <property type="entry name" value="HAD-SF_hydro_IA"/>
</dbReference>
<dbReference type="InterPro" id="IPR023214">
    <property type="entry name" value="HAD_sf"/>
</dbReference>
<keyword evidence="3" id="KW-0460">Magnesium</keyword>
<evidence type="ECO:0000313" key="5">
    <source>
        <dbReference type="EMBL" id="WOJ95250.1"/>
    </source>
</evidence>
<dbReference type="InterPro" id="IPR041492">
    <property type="entry name" value="HAD_2"/>
</dbReference>
<sequence length="227" mass="24722">MHPGARLRGVIFDLDGTLIDTADDFIPVVQQLRAECGHPPMAAPRIRASVSNGSRALVALALDLSDKDPDFEVYRQRLLTLYSEVLGCHSALYPGVSALLKQLEDKGIAWGIATNKPREYTLPLLAKLGLTPASVVCPDDVTHAKPHPESLEKGCRELRCEISEAVYLGDHLRDIQAGQRAGMFTIAAAYGYIETGDSAHNWGADLVAQRSEDLCGLLFPLKERAYA</sequence>
<organism evidence="5 6">
    <name type="scientific">Congregibacter variabilis</name>
    <dbReference type="NCBI Taxonomy" id="3081200"/>
    <lineage>
        <taxon>Bacteria</taxon>
        <taxon>Pseudomonadati</taxon>
        <taxon>Pseudomonadota</taxon>
        <taxon>Gammaproteobacteria</taxon>
        <taxon>Cellvibrionales</taxon>
        <taxon>Halieaceae</taxon>
        <taxon>Congregibacter</taxon>
    </lineage>
</organism>
<dbReference type="SFLD" id="SFLDS00003">
    <property type="entry name" value="Haloacid_Dehalogenase"/>
    <property type="match status" value="1"/>
</dbReference>
<keyword evidence="6" id="KW-1185">Reference proteome</keyword>